<reference evidence="1 2" key="1">
    <citation type="submission" date="2016-09" db="EMBL/GenBank/DDBJ databases">
        <title>The draft genome of Dichanthelium oligosanthes: A C3 panicoid grass species.</title>
        <authorList>
            <person name="Studer A.J."/>
            <person name="Schnable J.C."/>
            <person name="Brutnell T.P."/>
        </authorList>
    </citation>
    <scope>NUCLEOTIDE SEQUENCE [LARGE SCALE GENOMIC DNA]</scope>
    <source>
        <strain evidence="2">cv. Kellogg 1175</strain>
        <tissue evidence="1">Leaf</tissue>
    </source>
</reference>
<comment type="caution">
    <text evidence="1">The sequence shown here is derived from an EMBL/GenBank/DDBJ whole genome shotgun (WGS) entry which is preliminary data.</text>
</comment>
<dbReference type="Proteomes" id="UP000095767">
    <property type="component" value="Unassembled WGS sequence"/>
</dbReference>
<accession>A0A1E5W9S2</accession>
<evidence type="ECO:0000313" key="1">
    <source>
        <dbReference type="EMBL" id="OEL34132.1"/>
    </source>
</evidence>
<keyword evidence="2" id="KW-1185">Reference proteome</keyword>
<sequence>LHEVVQLVDHAAGKFKQVIFEDVASNPTLPRTKSVRCAACAHGEAAVFFLPCYHHGSSF</sequence>
<gene>
    <name evidence="1" type="ORF">BAE44_0004849</name>
</gene>
<name>A0A1E5W9S2_9POAL</name>
<dbReference type="EMBL" id="LWDX02016348">
    <property type="protein sequence ID" value="OEL34132.1"/>
    <property type="molecule type" value="Genomic_DNA"/>
</dbReference>
<proteinExistence type="predicted"/>
<dbReference type="Gene3D" id="2.20.25.10">
    <property type="match status" value="1"/>
</dbReference>
<dbReference type="OrthoDB" id="282270at2759"/>
<dbReference type="AlphaFoldDB" id="A0A1E5W9S2"/>
<organism evidence="1 2">
    <name type="scientific">Dichanthelium oligosanthes</name>
    <dbReference type="NCBI Taxonomy" id="888268"/>
    <lineage>
        <taxon>Eukaryota</taxon>
        <taxon>Viridiplantae</taxon>
        <taxon>Streptophyta</taxon>
        <taxon>Embryophyta</taxon>
        <taxon>Tracheophyta</taxon>
        <taxon>Spermatophyta</taxon>
        <taxon>Magnoliopsida</taxon>
        <taxon>Liliopsida</taxon>
        <taxon>Poales</taxon>
        <taxon>Poaceae</taxon>
        <taxon>PACMAD clade</taxon>
        <taxon>Panicoideae</taxon>
        <taxon>Panicodae</taxon>
        <taxon>Paniceae</taxon>
        <taxon>Dichantheliinae</taxon>
        <taxon>Dichanthelium</taxon>
    </lineage>
</organism>
<feature type="non-terminal residue" evidence="1">
    <location>
        <position position="1"/>
    </location>
</feature>
<dbReference type="STRING" id="888268.A0A1E5W9S2"/>
<protein>
    <submittedName>
        <fullName evidence="1">Uncharacterized protein</fullName>
    </submittedName>
</protein>
<evidence type="ECO:0000313" key="2">
    <source>
        <dbReference type="Proteomes" id="UP000095767"/>
    </source>
</evidence>